<comment type="caution">
    <text evidence="1">The sequence shown here is derived from an EMBL/GenBank/DDBJ whole genome shotgun (WGS) entry which is preliminary data.</text>
</comment>
<keyword evidence="2" id="KW-1185">Reference proteome</keyword>
<proteinExistence type="predicted"/>
<sequence length="189" mass="20690">MSQSIPDNDTICRGLHVQAFESDGYSQDVSHAMDVPPLEEANIFKKVADVPSFAAPRAVDAVPFELNCDVSNDIAMFGFTGYGQDPSDDVDLLPLLDFSLVPGKFEVPPRSEGESIDAVLIEFRSEVTHDIATCRSHGYSQHPSNDLGLRPLVGSEIAANALDVQFFPDAVPFELNSEVPFDVEKWFLS</sequence>
<reference evidence="1 2" key="1">
    <citation type="submission" date="2024-02" db="EMBL/GenBank/DDBJ databases">
        <title>A draft genome for the cacao thread blight pathogen Marasmius crinis-equi.</title>
        <authorList>
            <person name="Cohen S.P."/>
            <person name="Baruah I.K."/>
            <person name="Amoako-Attah I."/>
            <person name="Bukari Y."/>
            <person name="Meinhardt L.W."/>
            <person name="Bailey B.A."/>
        </authorList>
    </citation>
    <scope>NUCLEOTIDE SEQUENCE [LARGE SCALE GENOMIC DNA]</scope>
    <source>
        <strain evidence="1 2">GH-76</strain>
    </source>
</reference>
<dbReference type="Proteomes" id="UP001465976">
    <property type="component" value="Unassembled WGS sequence"/>
</dbReference>
<evidence type="ECO:0000313" key="2">
    <source>
        <dbReference type="Proteomes" id="UP001465976"/>
    </source>
</evidence>
<dbReference type="EMBL" id="JBAHYK010000038">
    <property type="protein sequence ID" value="KAL0580150.1"/>
    <property type="molecule type" value="Genomic_DNA"/>
</dbReference>
<organism evidence="1 2">
    <name type="scientific">Marasmius crinis-equi</name>
    <dbReference type="NCBI Taxonomy" id="585013"/>
    <lineage>
        <taxon>Eukaryota</taxon>
        <taxon>Fungi</taxon>
        <taxon>Dikarya</taxon>
        <taxon>Basidiomycota</taxon>
        <taxon>Agaricomycotina</taxon>
        <taxon>Agaricomycetes</taxon>
        <taxon>Agaricomycetidae</taxon>
        <taxon>Agaricales</taxon>
        <taxon>Marasmiineae</taxon>
        <taxon>Marasmiaceae</taxon>
        <taxon>Marasmius</taxon>
    </lineage>
</organism>
<protein>
    <submittedName>
        <fullName evidence="1">Uncharacterized protein</fullName>
    </submittedName>
</protein>
<accession>A0ABR3FX77</accession>
<gene>
    <name evidence="1" type="ORF">V5O48_001860</name>
</gene>
<name>A0ABR3FX77_9AGAR</name>
<evidence type="ECO:0000313" key="1">
    <source>
        <dbReference type="EMBL" id="KAL0580150.1"/>
    </source>
</evidence>